<dbReference type="Gene3D" id="3.90.640.10">
    <property type="entry name" value="Actin, Chain A, domain 4"/>
    <property type="match status" value="1"/>
</dbReference>
<evidence type="ECO:0008006" key="5">
    <source>
        <dbReference type="Google" id="ProtNLM"/>
    </source>
</evidence>
<protein>
    <recommendedName>
        <fullName evidence="5">Actin</fullName>
    </recommendedName>
</protein>
<evidence type="ECO:0000256" key="2">
    <source>
        <dbReference type="SAM" id="SignalP"/>
    </source>
</evidence>
<proteinExistence type="inferred from homology"/>
<dbReference type="InterPro" id="IPR004001">
    <property type="entry name" value="Actin_CS"/>
</dbReference>
<dbReference type="PRINTS" id="PR00190">
    <property type="entry name" value="ACTIN"/>
</dbReference>
<comment type="similarity">
    <text evidence="1">Belongs to the actin family.</text>
</comment>
<keyword evidence="2" id="KW-0732">Signal</keyword>
<dbReference type="SMART" id="SM00268">
    <property type="entry name" value="ACTIN"/>
    <property type="match status" value="1"/>
</dbReference>
<name>A0ABN8LWJ9_9CNID</name>
<organism evidence="3 4">
    <name type="scientific">Porites evermanni</name>
    <dbReference type="NCBI Taxonomy" id="104178"/>
    <lineage>
        <taxon>Eukaryota</taxon>
        <taxon>Metazoa</taxon>
        <taxon>Cnidaria</taxon>
        <taxon>Anthozoa</taxon>
        <taxon>Hexacorallia</taxon>
        <taxon>Scleractinia</taxon>
        <taxon>Fungiina</taxon>
        <taxon>Poritidae</taxon>
        <taxon>Porites</taxon>
    </lineage>
</organism>
<dbReference type="Gene3D" id="3.30.420.40">
    <property type="match status" value="2"/>
</dbReference>
<dbReference type="EMBL" id="CALNXI010000118">
    <property type="protein sequence ID" value="CAH3019540.1"/>
    <property type="molecule type" value="Genomic_DNA"/>
</dbReference>
<gene>
    <name evidence="3" type="ORF">PEVE_00003037</name>
</gene>
<reference evidence="3 4" key="1">
    <citation type="submission" date="2022-05" db="EMBL/GenBank/DDBJ databases">
        <authorList>
            <consortium name="Genoscope - CEA"/>
            <person name="William W."/>
        </authorList>
    </citation>
    <scope>NUCLEOTIDE SEQUENCE [LARGE SCALE GENOMIC DNA]</scope>
</reference>
<feature type="signal peptide" evidence="2">
    <location>
        <begin position="1"/>
        <end position="24"/>
    </location>
</feature>
<comment type="caution">
    <text evidence="3">The sequence shown here is derived from an EMBL/GenBank/DDBJ whole genome shotgun (WGS) entry which is preliminary data.</text>
</comment>
<evidence type="ECO:0000313" key="4">
    <source>
        <dbReference type="Proteomes" id="UP001159427"/>
    </source>
</evidence>
<evidence type="ECO:0000256" key="1">
    <source>
        <dbReference type="RuleBase" id="RU000487"/>
    </source>
</evidence>
<dbReference type="PROSITE" id="PS00432">
    <property type="entry name" value="ACTINS_2"/>
    <property type="match status" value="1"/>
</dbReference>
<dbReference type="SUPFAM" id="SSF53067">
    <property type="entry name" value="Actin-like ATPase domain"/>
    <property type="match status" value="2"/>
</dbReference>
<accession>A0ABN8LWJ9</accession>
<sequence length="252" mass="27721">MFETFHTPAMFLALAPVLALYASGRKNGTIVECGYGVSHAVPIYDGFAITKSICRLDIAGERLTDYLKTCLVERDNSVASVDDDLMRDIKEKLCYVALDFGQEISNAASNSSLQKTYELPDGRVITIGNERCRCPEAMFQPSFLGVESAGIHETTYNSIMKCDEDIRKELYANIVLTGGSTMFQGIAERIQKEITSLAPAEKVKIIAPPIDRKLSAWIGGSILASLDTFQSLWITKGEYEEAGPAIVERKCV</sequence>
<dbReference type="Proteomes" id="UP001159427">
    <property type="component" value="Unassembled WGS sequence"/>
</dbReference>
<keyword evidence="4" id="KW-1185">Reference proteome</keyword>
<dbReference type="InterPro" id="IPR043129">
    <property type="entry name" value="ATPase_NBD"/>
</dbReference>
<feature type="chain" id="PRO_5045354013" description="Actin" evidence="2">
    <location>
        <begin position="25"/>
        <end position="252"/>
    </location>
</feature>
<dbReference type="PANTHER" id="PTHR11937">
    <property type="entry name" value="ACTIN"/>
    <property type="match status" value="1"/>
</dbReference>
<evidence type="ECO:0000313" key="3">
    <source>
        <dbReference type="EMBL" id="CAH3019540.1"/>
    </source>
</evidence>
<dbReference type="InterPro" id="IPR004000">
    <property type="entry name" value="Actin"/>
</dbReference>
<dbReference type="Pfam" id="PF00022">
    <property type="entry name" value="Actin"/>
    <property type="match status" value="2"/>
</dbReference>